<dbReference type="EMBL" id="ML122261">
    <property type="protein sequence ID" value="RPD61760.1"/>
    <property type="molecule type" value="Genomic_DNA"/>
</dbReference>
<dbReference type="Gene3D" id="3.80.10.10">
    <property type="entry name" value="Ribonuclease Inhibitor"/>
    <property type="match status" value="1"/>
</dbReference>
<accession>A0A5C2SDG1</accession>
<dbReference type="SUPFAM" id="SSF52047">
    <property type="entry name" value="RNI-like"/>
    <property type="match status" value="1"/>
</dbReference>
<dbReference type="InterPro" id="IPR032675">
    <property type="entry name" value="LRR_dom_sf"/>
</dbReference>
<dbReference type="OrthoDB" id="3270220at2759"/>
<evidence type="ECO:0000313" key="2">
    <source>
        <dbReference type="EMBL" id="RPD61760.1"/>
    </source>
</evidence>
<dbReference type="Proteomes" id="UP000313359">
    <property type="component" value="Unassembled WGS sequence"/>
</dbReference>
<organism evidence="2 3">
    <name type="scientific">Lentinus tigrinus ALCF2SS1-6</name>
    <dbReference type="NCBI Taxonomy" id="1328759"/>
    <lineage>
        <taxon>Eukaryota</taxon>
        <taxon>Fungi</taxon>
        <taxon>Dikarya</taxon>
        <taxon>Basidiomycota</taxon>
        <taxon>Agaricomycotina</taxon>
        <taxon>Agaricomycetes</taxon>
        <taxon>Polyporales</taxon>
        <taxon>Polyporaceae</taxon>
        <taxon>Lentinus</taxon>
    </lineage>
</organism>
<proteinExistence type="predicted"/>
<feature type="region of interest" description="Disordered" evidence="1">
    <location>
        <begin position="23"/>
        <end position="53"/>
    </location>
</feature>
<gene>
    <name evidence="2" type="ORF">L227DRAFT_574243</name>
</gene>
<evidence type="ECO:0000313" key="3">
    <source>
        <dbReference type="Proteomes" id="UP000313359"/>
    </source>
</evidence>
<evidence type="ECO:0000256" key="1">
    <source>
        <dbReference type="SAM" id="MobiDB-lite"/>
    </source>
</evidence>
<protein>
    <submittedName>
        <fullName evidence="2">Uncharacterized protein</fullName>
    </submittedName>
</protein>
<name>A0A5C2SDG1_9APHY</name>
<sequence>MQWQMFPASRTLANLTHVLFPRRGTPSSPHGQRASSAPVTGISALRTHGPGSPPTLSTINLDVLRLICEELRRDGTIALGALACCSRALQQVAAPYIFRSFLSYKKIEPPERIRQYIRHITIWESLIRSEAAVWMEHLLDILPSLREITFKESIGVGWKVLEIILARPRITSVTFSSSTNFRAAEAYPSDDLPSHAVHLTSLIYTAELWREMEVSKPRMGVRPVDLNAVFAHEAKCLAGLVPKLRNTVVRLTLPFETVPLRLMATCSWPRLQELSLFGRYLNDDQAESLPVLLLSLTELRKLSIQVARHASLDRPFILGHRSAPSTALSGLRSLTVAYPHPDDDIFSIDASHLHHLSLRDWPRYYAHLGFMGRNKPRWAHPLLSSAECLSILQRMDLPQLTSLELAYLAHSAGSDDELLDYVANSLPKLTTLELHRYRENREEHVDHRHIVERLAAAKSIRWLRLNLDFHEDHGPYCNVWKLRHKWFTRLTGELGWEIVEMLEEHCPLLESVKLLCHCVPASTWAEFRSCRRADLRFLLDPDDPKREKDIENIPRRWYRERFPPRLPAVTPPPRCARFDSNP</sequence>
<dbReference type="AlphaFoldDB" id="A0A5C2SDG1"/>
<keyword evidence="3" id="KW-1185">Reference proteome</keyword>
<reference evidence="2" key="1">
    <citation type="journal article" date="2018" name="Genome Biol. Evol.">
        <title>Genomics and development of Lentinus tigrinus, a white-rot wood-decaying mushroom with dimorphic fruiting bodies.</title>
        <authorList>
            <person name="Wu B."/>
            <person name="Xu Z."/>
            <person name="Knudson A."/>
            <person name="Carlson A."/>
            <person name="Chen N."/>
            <person name="Kovaka S."/>
            <person name="LaButti K."/>
            <person name="Lipzen A."/>
            <person name="Pennachio C."/>
            <person name="Riley R."/>
            <person name="Schakwitz W."/>
            <person name="Umezawa K."/>
            <person name="Ohm R.A."/>
            <person name="Grigoriev I.V."/>
            <person name="Nagy L.G."/>
            <person name="Gibbons J."/>
            <person name="Hibbett D."/>
        </authorList>
    </citation>
    <scope>NUCLEOTIDE SEQUENCE [LARGE SCALE GENOMIC DNA]</scope>
    <source>
        <strain evidence="2">ALCF2SS1-6</strain>
    </source>
</reference>
<feature type="compositionally biased region" description="Polar residues" evidence="1">
    <location>
        <begin position="25"/>
        <end position="38"/>
    </location>
</feature>